<keyword evidence="2" id="KW-1185">Reference proteome</keyword>
<comment type="caution">
    <text evidence="1">The sequence shown here is derived from an EMBL/GenBank/DDBJ whole genome shotgun (WGS) entry which is preliminary data.</text>
</comment>
<reference evidence="1 2" key="1">
    <citation type="submission" date="2020-08" db="EMBL/GenBank/DDBJ databases">
        <title>Genomic Encyclopedia of Type Strains, Phase IV (KMG-IV): sequencing the most valuable type-strain genomes for metagenomic binning, comparative biology and taxonomic classification.</title>
        <authorList>
            <person name="Goeker M."/>
        </authorList>
    </citation>
    <scope>NUCLEOTIDE SEQUENCE [LARGE SCALE GENOMIC DNA]</scope>
    <source>
        <strain evidence="1 2">DSM 101791</strain>
    </source>
</reference>
<evidence type="ECO:0000313" key="2">
    <source>
        <dbReference type="Proteomes" id="UP000525389"/>
    </source>
</evidence>
<name>A0A7W8LND2_9DEIO</name>
<protein>
    <submittedName>
        <fullName evidence="1">Uncharacterized protein</fullName>
    </submittedName>
</protein>
<evidence type="ECO:0000313" key="1">
    <source>
        <dbReference type="EMBL" id="MBB5232608.1"/>
    </source>
</evidence>
<dbReference type="Proteomes" id="UP000525389">
    <property type="component" value="Unassembled WGS sequence"/>
</dbReference>
<sequence length="137" mass="15476">MSALLRVAGLNLDLDRLLLQLDFPPGLVRRRGELNFFGRPYEYSSFNAEVSEAEMNDADQQIDDALTFVQRHEAALLTLAEFPRVDDRVLDFGIEDRDVAAHVDSFPHESLAALGRFRIDLAVSRYPRQAPEKTDSA</sequence>
<dbReference type="AlphaFoldDB" id="A0A7W8LND2"/>
<accession>A0A7W8LND2</accession>
<gene>
    <name evidence="1" type="ORF">HNQ09_000025</name>
</gene>
<dbReference type="RefSeq" id="WP_184023811.1">
    <property type="nucleotide sequence ID" value="NZ_JACHFN010000001.1"/>
</dbReference>
<proteinExistence type="predicted"/>
<organism evidence="1 2">
    <name type="scientific">Deinococcus budaensis</name>
    <dbReference type="NCBI Taxonomy" id="1665626"/>
    <lineage>
        <taxon>Bacteria</taxon>
        <taxon>Thermotogati</taxon>
        <taxon>Deinococcota</taxon>
        <taxon>Deinococci</taxon>
        <taxon>Deinococcales</taxon>
        <taxon>Deinococcaceae</taxon>
        <taxon>Deinococcus</taxon>
    </lineage>
</organism>
<dbReference type="EMBL" id="JACHFN010000001">
    <property type="protein sequence ID" value="MBB5232608.1"/>
    <property type="molecule type" value="Genomic_DNA"/>
</dbReference>